<dbReference type="OrthoDB" id="4427569at2"/>
<proteinExistence type="predicted"/>
<organism evidence="3 4">
    <name type="scientific">Corynebacterium halotolerans YIM 70093 = DSM 44683</name>
    <dbReference type="NCBI Taxonomy" id="1121362"/>
    <lineage>
        <taxon>Bacteria</taxon>
        <taxon>Bacillati</taxon>
        <taxon>Actinomycetota</taxon>
        <taxon>Actinomycetes</taxon>
        <taxon>Mycobacteriales</taxon>
        <taxon>Corynebacteriaceae</taxon>
        <taxon>Corynebacterium</taxon>
    </lineage>
</organism>
<dbReference type="EMBL" id="CP003697">
    <property type="protein sequence ID" value="AGF71426.1"/>
    <property type="molecule type" value="Genomic_DNA"/>
</dbReference>
<keyword evidence="2" id="KW-0472">Membrane</keyword>
<feature type="compositionally biased region" description="Low complexity" evidence="1">
    <location>
        <begin position="23"/>
        <end position="34"/>
    </location>
</feature>
<reference evidence="3 4" key="1">
    <citation type="journal article" date="2012" name="Stand. Genomic Sci.">
        <title>Genome sequence of the halotolerant bacterium Corynebacterium halotolerans type strain YIM 70093(T) (= DSM 44683(T)).</title>
        <authorList>
            <person name="Ruckert C."/>
            <person name="Albersmeier A."/>
            <person name="Al-Dilaimi A."/>
            <person name="Niehaus K."/>
            <person name="Szczepanowski R."/>
            <person name="Kalinowski J."/>
        </authorList>
    </citation>
    <scope>NUCLEOTIDE SEQUENCE [LARGE SCALE GENOMIC DNA]</scope>
    <source>
        <strain evidence="3">YIM 70093</strain>
    </source>
</reference>
<sequence length="229" mass="24253">MTEPTPPTPPTPNPPAPDHTDRTGSTGSTAASASDETGKTGKKRGRLTGLPESVRLLILLWAGALAGEALHQILNVVMSLIDPSALLAAARETVDTEQAPEVADALITTSAYSAVVVAAVIAVAIVGLLAWMLTLIRKRSRHAPMARRLLLIFGFYFGIRTLMLFMVSPGASDVPLALYLFDGSLQILIGVAAVLALIFGARRETLQWTGELNDPDGSARPGRPPNDRK</sequence>
<evidence type="ECO:0000313" key="3">
    <source>
        <dbReference type="EMBL" id="AGF71426.1"/>
    </source>
</evidence>
<feature type="compositionally biased region" description="Pro residues" evidence="1">
    <location>
        <begin position="1"/>
        <end position="17"/>
    </location>
</feature>
<protein>
    <submittedName>
        <fullName evidence="3">Uncharacterized protein</fullName>
    </submittedName>
</protein>
<feature type="region of interest" description="Disordered" evidence="1">
    <location>
        <begin position="210"/>
        <end position="229"/>
    </location>
</feature>
<dbReference type="HOGENOM" id="CLU_066177_1_0_11"/>
<feature type="region of interest" description="Disordered" evidence="1">
    <location>
        <begin position="1"/>
        <end position="46"/>
    </location>
</feature>
<dbReference type="eggNOG" id="ENOG5031IPG">
    <property type="taxonomic scope" value="Bacteria"/>
</dbReference>
<accession>M1P453</accession>
<keyword evidence="2" id="KW-0812">Transmembrane</keyword>
<evidence type="ECO:0000313" key="4">
    <source>
        <dbReference type="Proteomes" id="UP000011723"/>
    </source>
</evidence>
<dbReference type="Proteomes" id="UP000011723">
    <property type="component" value="Chromosome"/>
</dbReference>
<feature type="transmembrane region" description="Helical" evidence="2">
    <location>
        <begin position="111"/>
        <end position="136"/>
    </location>
</feature>
<gene>
    <name evidence="3" type="ORF">A605_02060</name>
</gene>
<dbReference type="KEGG" id="chn:A605_02060"/>
<dbReference type="AlphaFoldDB" id="M1P453"/>
<keyword evidence="2" id="KW-1133">Transmembrane helix</keyword>
<name>M1P453_9CORY</name>
<evidence type="ECO:0000256" key="2">
    <source>
        <dbReference type="SAM" id="Phobius"/>
    </source>
</evidence>
<feature type="transmembrane region" description="Helical" evidence="2">
    <location>
        <begin position="148"/>
        <end position="167"/>
    </location>
</feature>
<evidence type="ECO:0000256" key="1">
    <source>
        <dbReference type="SAM" id="MobiDB-lite"/>
    </source>
</evidence>
<dbReference type="STRING" id="1121362.A605_02060"/>
<dbReference type="RefSeq" id="WP_015399849.1">
    <property type="nucleotide sequence ID" value="NC_020302.1"/>
</dbReference>
<keyword evidence="4" id="KW-1185">Reference proteome</keyword>
<dbReference type="PATRIC" id="fig|1121362.3.peg.406"/>
<feature type="transmembrane region" description="Helical" evidence="2">
    <location>
        <begin position="179"/>
        <end position="199"/>
    </location>
</feature>